<evidence type="ECO:0000313" key="1">
    <source>
        <dbReference type="EMBL" id="STY28814.1"/>
    </source>
</evidence>
<evidence type="ECO:0000313" key="2">
    <source>
        <dbReference type="Proteomes" id="UP000255297"/>
    </source>
</evidence>
<dbReference type="OrthoDB" id="5651305at2"/>
<dbReference type="Proteomes" id="UP000255297">
    <property type="component" value="Unassembled WGS sequence"/>
</dbReference>
<proteinExistence type="predicted"/>
<accession>A0A378LPX3</accession>
<reference evidence="1 2" key="1">
    <citation type="submission" date="2018-06" db="EMBL/GenBank/DDBJ databases">
        <authorList>
            <consortium name="Pathogen Informatics"/>
            <person name="Doyle S."/>
        </authorList>
    </citation>
    <scope>NUCLEOTIDE SEQUENCE [LARGE SCALE GENOMIC DNA]</scope>
    <source>
        <strain evidence="1 2">NCTC11532</strain>
    </source>
</reference>
<dbReference type="EMBL" id="UGPB01000001">
    <property type="protein sequence ID" value="STY28814.1"/>
    <property type="molecule type" value="Genomic_DNA"/>
</dbReference>
<sequence>MSFDIYERMSSDDAQEELSENIDKLDTGERNTKLSMGENLWLLRLSSESQKGVLVIESRRFIYSQDKWERSTVALRLTNSGWQDYETSYNPNDVLPITKENVNAHLTGLKDILQAKKFYPNNMIYPELKWELRNKEMEALPDGHRFKVILPCPETDKGILRRSELMQKKDMSADQSGLQRNRKEKPLPVMISSLPDFGYYKSALQNLKPAPEHTTESCKKDFFDQYNERKRTDYFKGLRNYNLPDGADLEKILSHAQEKNNRTRSICIKLGWLDESGQLNKGAPKCVEKAFEDMKTHQSMNVPGNS</sequence>
<keyword evidence="2" id="KW-1185">Reference proteome</keyword>
<protein>
    <submittedName>
        <fullName evidence="1">Uncharacterized protein</fullName>
    </submittedName>
</protein>
<dbReference type="RefSeq" id="WP_133134476.1">
    <property type="nucleotide sequence ID" value="NZ_CAAAIS010000007.1"/>
</dbReference>
<gene>
    <name evidence="1" type="ORF">NCTC11532_00991</name>
</gene>
<organism evidence="1 2">
    <name type="scientific">Legionella wadsworthii</name>
    <dbReference type="NCBI Taxonomy" id="28088"/>
    <lineage>
        <taxon>Bacteria</taxon>
        <taxon>Pseudomonadati</taxon>
        <taxon>Pseudomonadota</taxon>
        <taxon>Gammaproteobacteria</taxon>
        <taxon>Legionellales</taxon>
        <taxon>Legionellaceae</taxon>
        <taxon>Legionella</taxon>
    </lineage>
</organism>
<dbReference type="AlphaFoldDB" id="A0A378LPX3"/>
<name>A0A378LPX3_9GAMM</name>